<evidence type="ECO:0000256" key="4">
    <source>
        <dbReference type="ARBA" id="ARBA00022801"/>
    </source>
</evidence>
<evidence type="ECO:0000256" key="7">
    <source>
        <dbReference type="ARBA" id="ARBA00023239"/>
    </source>
</evidence>
<evidence type="ECO:0000256" key="8">
    <source>
        <dbReference type="SAM" id="MobiDB-lite"/>
    </source>
</evidence>
<dbReference type="GO" id="GO:0006508">
    <property type="term" value="P:proteolysis"/>
    <property type="evidence" value="ECO:0007669"/>
    <property type="project" value="UniProtKB-KW"/>
</dbReference>
<dbReference type="Pfam" id="PF02586">
    <property type="entry name" value="SRAP"/>
    <property type="match status" value="1"/>
</dbReference>
<keyword evidence="5" id="KW-0190">Covalent protein-DNA linkage</keyword>
<keyword evidence="4" id="KW-0378">Hydrolase</keyword>
<sequence length="345" mass="38748">MCGRFALRLGRDRIRQVPGYNLDVDEWENEDEFVPRYNIAPRTQAPVIRHRGAADGGEPTDSSDKMIMQTMKWGLVPHWSKVEDKTLSTTNARAENLVEGGGMWGSLRGSKRCVIPVQGYYEWLTKGKQKLPHFTKRKDGGLMLLAGLYDSAVIDGRTLWTFTIVTTSANSSFSWLHDRQPVILSSTSSVLAWLDTSTTPTNTSWTKQLTQLVQPYSDKNVELECYQVPQEVGRVGTESETFIQPIKSRKDGIQAMFMKQKEVKRKREEDTEVIGVKDEDDGPSKRAKTEDADVEEHDEKPPKKLKAEGSSSGFKPSSSSQPPSQSQERKPKPSPTKEKGIPETT</sequence>
<dbReference type="EMBL" id="JANIEX010000157">
    <property type="protein sequence ID" value="KAJ3572079.1"/>
    <property type="molecule type" value="Genomic_DNA"/>
</dbReference>
<dbReference type="Gene3D" id="3.90.1680.10">
    <property type="entry name" value="SOS response associated peptidase-like"/>
    <property type="match status" value="1"/>
</dbReference>
<proteinExistence type="inferred from homology"/>
<reference evidence="9" key="1">
    <citation type="submission" date="2022-07" db="EMBL/GenBank/DDBJ databases">
        <title>Genome Sequence of Leucocoprinus birnbaumii.</title>
        <authorList>
            <person name="Buettner E."/>
        </authorList>
    </citation>
    <scope>NUCLEOTIDE SEQUENCE</scope>
    <source>
        <strain evidence="9">VT141</strain>
    </source>
</reference>
<comment type="similarity">
    <text evidence="1">Belongs to the SOS response-associated peptidase family.</text>
</comment>
<dbReference type="GO" id="GO:0003697">
    <property type="term" value="F:single-stranded DNA binding"/>
    <property type="evidence" value="ECO:0007669"/>
    <property type="project" value="InterPro"/>
</dbReference>
<keyword evidence="6" id="KW-0238">DNA-binding</keyword>
<feature type="region of interest" description="Disordered" evidence="8">
    <location>
        <begin position="261"/>
        <end position="345"/>
    </location>
</feature>
<evidence type="ECO:0000256" key="1">
    <source>
        <dbReference type="ARBA" id="ARBA00008136"/>
    </source>
</evidence>
<organism evidence="9 10">
    <name type="scientific">Leucocoprinus birnbaumii</name>
    <dbReference type="NCBI Taxonomy" id="56174"/>
    <lineage>
        <taxon>Eukaryota</taxon>
        <taxon>Fungi</taxon>
        <taxon>Dikarya</taxon>
        <taxon>Basidiomycota</taxon>
        <taxon>Agaricomycotina</taxon>
        <taxon>Agaricomycetes</taxon>
        <taxon>Agaricomycetidae</taxon>
        <taxon>Agaricales</taxon>
        <taxon>Agaricineae</taxon>
        <taxon>Agaricaceae</taxon>
        <taxon>Leucocoprinus</taxon>
    </lineage>
</organism>
<evidence type="ECO:0000313" key="9">
    <source>
        <dbReference type="EMBL" id="KAJ3572079.1"/>
    </source>
</evidence>
<dbReference type="InterPro" id="IPR003738">
    <property type="entry name" value="SRAP"/>
</dbReference>
<comment type="caution">
    <text evidence="9">The sequence shown here is derived from an EMBL/GenBank/DDBJ whole genome shotgun (WGS) entry which is preliminary data.</text>
</comment>
<dbReference type="Proteomes" id="UP001213000">
    <property type="component" value="Unassembled WGS sequence"/>
</dbReference>
<accession>A0AAD5YY22</accession>
<keyword evidence="10" id="KW-1185">Reference proteome</keyword>
<dbReference type="GO" id="GO:0008233">
    <property type="term" value="F:peptidase activity"/>
    <property type="evidence" value="ECO:0007669"/>
    <property type="project" value="UniProtKB-KW"/>
</dbReference>
<feature type="compositionally biased region" description="Basic and acidic residues" evidence="8">
    <location>
        <begin position="282"/>
        <end position="307"/>
    </location>
</feature>
<name>A0AAD5YY22_9AGAR</name>
<dbReference type="InterPro" id="IPR036590">
    <property type="entry name" value="SRAP-like"/>
</dbReference>
<dbReference type="PANTHER" id="PTHR13604:SF0">
    <property type="entry name" value="ABASIC SITE PROCESSING PROTEIN HMCES"/>
    <property type="match status" value="1"/>
</dbReference>
<evidence type="ECO:0000256" key="2">
    <source>
        <dbReference type="ARBA" id="ARBA00022670"/>
    </source>
</evidence>
<evidence type="ECO:0000256" key="6">
    <source>
        <dbReference type="ARBA" id="ARBA00023125"/>
    </source>
</evidence>
<dbReference type="SUPFAM" id="SSF143081">
    <property type="entry name" value="BB1717-like"/>
    <property type="match status" value="1"/>
</dbReference>
<protein>
    <recommendedName>
        <fullName evidence="11">DUF159-domain-containing protein</fullName>
    </recommendedName>
</protein>
<evidence type="ECO:0000256" key="5">
    <source>
        <dbReference type="ARBA" id="ARBA00023124"/>
    </source>
</evidence>
<dbReference type="AlphaFoldDB" id="A0AAD5YY22"/>
<evidence type="ECO:0000313" key="10">
    <source>
        <dbReference type="Proteomes" id="UP001213000"/>
    </source>
</evidence>
<gene>
    <name evidence="9" type="ORF">NP233_g3315</name>
</gene>
<keyword evidence="3" id="KW-0227">DNA damage</keyword>
<evidence type="ECO:0008006" key="11">
    <source>
        <dbReference type="Google" id="ProtNLM"/>
    </source>
</evidence>
<keyword evidence="7" id="KW-0456">Lyase</keyword>
<dbReference type="GO" id="GO:0106300">
    <property type="term" value="P:protein-DNA covalent cross-linking repair"/>
    <property type="evidence" value="ECO:0007669"/>
    <property type="project" value="InterPro"/>
</dbReference>
<feature type="compositionally biased region" description="Low complexity" evidence="8">
    <location>
        <begin position="310"/>
        <end position="326"/>
    </location>
</feature>
<feature type="compositionally biased region" description="Basic and acidic residues" evidence="8">
    <location>
        <begin position="327"/>
        <end position="345"/>
    </location>
</feature>
<dbReference type="GO" id="GO:0016829">
    <property type="term" value="F:lyase activity"/>
    <property type="evidence" value="ECO:0007669"/>
    <property type="project" value="UniProtKB-KW"/>
</dbReference>
<dbReference type="PANTHER" id="PTHR13604">
    <property type="entry name" value="DC12-RELATED"/>
    <property type="match status" value="1"/>
</dbReference>
<keyword evidence="2" id="KW-0645">Protease</keyword>
<evidence type="ECO:0000256" key="3">
    <source>
        <dbReference type="ARBA" id="ARBA00022763"/>
    </source>
</evidence>